<organism evidence="2 4">
    <name type="scientific">Didymodactylos carnosus</name>
    <dbReference type="NCBI Taxonomy" id="1234261"/>
    <lineage>
        <taxon>Eukaryota</taxon>
        <taxon>Metazoa</taxon>
        <taxon>Spiralia</taxon>
        <taxon>Gnathifera</taxon>
        <taxon>Rotifera</taxon>
        <taxon>Eurotatoria</taxon>
        <taxon>Bdelloidea</taxon>
        <taxon>Philodinida</taxon>
        <taxon>Philodinidae</taxon>
        <taxon>Didymodactylos</taxon>
    </lineage>
</organism>
<gene>
    <name evidence="2" type="ORF">GPM918_LOCUS12635</name>
    <name evidence="3" type="ORF">SRO942_LOCUS12635</name>
</gene>
<dbReference type="AlphaFoldDB" id="A0A814F6R3"/>
<proteinExistence type="predicted"/>
<dbReference type="Proteomes" id="UP000663829">
    <property type="component" value="Unassembled WGS sequence"/>
</dbReference>
<dbReference type="Gene3D" id="1.25.40.180">
    <property type="match status" value="1"/>
</dbReference>
<feature type="domain" description="W2" evidence="1">
    <location>
        <begin position="343"/>
        <end position="512"/>
    </location>
</feature>
<name>A0A814F6R3_9BILA</name>
<dbReference type="InterPro" id="IPR016024">
    <property type="entry name" value="ARM-type_fold"/>
</dbReference>
<reference evidence="2" key="1">
    <citation type="submission" date="2021-02" db="EMBL/GenBank/DDBJ databases">
        <authorList>
            <person name="Nowell W R."/>
        </authorList>
    </citation>
    <scope>NUCLEOTIDE SEQUENCE</scope>
</reference>
<dbReference type="PROSITE" id="PS51363">
    <property type="entry name" value="W2"/>
    <property type="match status" value="1"/>
</dbReference>
<evidence type="ECO:0000259" key="1">
    <source>
        <dbReference type="PROSITE" id="PS51363"/>
    </source>
</evidence>
<dbReference type="SUPFAM" id="SSF48371">
    <property type="entry name" value="ARM repeat"/>
    <property type="match status" value="1"/>
</dbReference>
<keyword evidence="4" id="KW-1185">Reference proteome</keyword>
<dbReference type="InterPro" id="IPR003307">
    <property type="entry name" value="W2_domain"/>
</dbReference>
<accession>A0A814F6R3</accession>
<dbReference type="OrthoDB" id="10011602at2759"/>
<comment type="caution">
    <text evidence="2">The sequence shown here is derived from an EMBL/GenBank/DDBJ whole genome shotgun (WGS) entry which is preliminary data.</text>
</comment>
<evidence type="ECO:0000313" key="2">
    <source>
        <dbReference type="EMBL" id="CAF0978745.1"/>
    </source>
</evidence>
<dbReference type="EMBL" id="CAJNOQ010002792">
    <property type="protein sequence ID" value="CAF0978745.1"/>
    <property type="molecule type" value="Genomic_DNA"/>
</dbReference>
<evidence type="ECO:0000313" key="4">
    <source>
        <dbReference type="Proteomes" id="UP000663829"/>
    </source>
</evidence>
<evidence type="ECO:0000313" key="3">
    <source>
        <dbReference type="EMBL" id="CAF3751476.1"/>
    </source>
</evidence>
<dbReference type="Proteomes" id="UP000681722">
    <property type="component" value="Unassembled WGS sequence"/>
</dbReference>
<sequence length="512" mass="58777">MIDDVEKLYLEKLQYVEQHDESINNRLDQFKENLEERLRQIRAPLEQILLKQTTNKEELSHLKQMLGSLKTEIDELQWKIDISVNKIDLNQTILVKPKGNNKNLNSVQTINPSDSVLLNNYASQNIHLSYRQDQYPQNHLHYLSPTRPAYINTALPIKYNTAMNGSNEHSMYCADSHNTYHASNNQKTNLIYPPYVPSPLRSPYPQSYWRCPPPSTRGLQTGSAYQPPNPMLIRPEPQYQQCYPTVPSMSPYNSTNQATNKALPYMMSNIDSYDSVRTGINNEESDKKQTNQYSVASDTSADSITTTLSNQNQASQQSMEIPPEIAASSNKNPLSLLSNSDSQIKDVQKVNPYSKLVKLFAATSAQSEGKIIQYMKRMFTSVTSGHTKIIILSYLEAWYTTSGRDLAQSIVELRMPLLKKILSDKVDEELRAIHAIQMYVTGSFYQSNHVFHGCPHVSDLLFQMFYDHGCIRREVFLHWRDHPNQNELPEHSLVVENTKQFFNNINVDFKQS</sequence>
<dbReference type="EMBL" id="CAJOBC010002792">
    <property type="protein sequence ID" value="CAF3751476.1"/>
    <property type="molecule type" value="Genomic_DNA"/>
</dbReference>
<protein>
    <recommendedName>
        <fullName evidence="1">W2 domain-containing protein</fullName>
    </recommendedName>
</protein>